<evidence type="ECO:0000256" key="9">
    <source>
        <dbReference type="HAMAP-Rule" id="MF_00422"/>
    </source>
</evidence>
<evidence type="ECO:0000256" key="5">
    <source>
        <dbReference type="ARBA" id="ARBA00022927"/>
    </source>
</evidence>
<comment type="subunit">
    <text evidence="9">Component of the Sec protein translocase complex. Heterotrimer consisting of SecY, SecE and SecG subunits. The heterotrimers can form oligomers, although 1 heterotrimer is thought to be able to translocate proteins. Interacts with the ribosome. Interacts with SecDF, and other proteins may be involved. Interacts with SecA.</text>
</comment>
<accession>A0A0P6YH99</accession>
<dbReference type="PATRIC" id="fig|229921.5.peg.1328"/>
<feature type="transmembrane region" description="Helical" evidence="9">
    <location>
        <begin position="33"/>
        <end position="60"/>
    </location>
</feature>
<evidence type="ECO:0000256" key="2">
    <source>
        <dbReference type="ARBA" id="ARBA00022448"/>
    </source>
</evidence>
<evidence type="ECO:0000256" key="1">
    <source>
        <dbReference type="ARBA" id="ARBA00004370"/>
    </source>
</evidence>
<dbReference type="Proteomes" id="UP000050501">
    <property type="component" value="Unassembled WGS sequence"/>
</dbReference>
<dbReference type="AlphaFoldDB" id="A0A0P6YH99"/>
<dbReference type="EMBL" id="LGCM01000037">
    <property type="protein sequence ID" value="KPL81685.1"/>
    <property type="molecule type" value="Genomic_DNA"/>
</dbReference>
<proteinExistence type="inferred from homology"/>
<comment type="caution">
    <text evidence="10">The sequence shown here is derived from an EMBL/GenBank/DDBJ whole genome shotgun (WGS) entry which is preliminary data.</text>
</comment>
<keyword evidence="3 9" id="KW-1003">Cell membrane</keyword>
<dbReference type="HAMAP" id="MF_00422">
    <property type="entry name" value="SecE"/>
    <property type="match status" value="1"/>
</dbReference>
<dbReference type="GO" id="GO:0008320">
    <property type="term" value="F:protein transmembrane transporter activity"/>
    <property type="evidence" value="ECO:0007669"/>
    <property type="project" value="UniProtKB-UniRule"/>
</dbReference>
<dbReference type="GO" id="GO:0005886">
    <property type="term" value="C:plasma membrane"/>
    <property type="evidence" value="ECO:0007669"/>
    <property type="project" value="UniProtKB-SubCell"/>
</dbReference>
<dbReference type="STRING" id="229921.ADN01_09935"/>
<dbReference type="GO" id="GO:0043952">
    <property type="term" value="P:protein transport by the Sec complex"/>
    <property type="evidence" value="ECO:0007669"/>
    <property type="project" value="UniProtKB-UniRule"/>
</dbReference>
<keyword evidence="4 9" id="KW-0812">Transmembrane</keyword>
<dbReference type="PANTHER" id="PTHR33910:SF1">
    <property type="entry name" value="PROTEIN TRANSLOCASE SUBUNIT SECE"/>
    <property type="match status" value="1"/>
</dbReference>
<sequence>MGNSIKRWWRETVGELRKVTWPTRQETFRLTKIVLMVLAVMSLALGLLDFLLAQLMVLILA</sequence>
<keyword evidence="2 9" id="KW-0813">Transport</keyword>
<evidence type="ECO:0000313" key="10">
    <source>
        <dbReference type="EMBL" id="KPL81685.1"/>
    </source>
</evidence>
<keyword evidence="11" id="KW-1185">Reference proteome</keyword>
<name>A0A0P6YH99_9CHLR</name>
<evidence type="ECO:0000256" key="6">
    <source>
        <dbReference type="ARBA" id="ARBA00022989"/>
    </source>
</evidence>
<organism evidence="10 11">
    <name type="scientific">Levilinea saccharolytica</name>
    <dbReference type="NCBI Taxonomy" id="229921"/>
    <lineage>
        <taxon>Bacteria</taxon>
        <taxon>Bacillati</taxon>
        <taxon>Chloroflexota</taxon>
        <taxon>Anaerolineae</taxon>
        <taxon>Anaerolineales</taxon>
        <taxon>Anaerolineaceae</taxon>
        <taxon>Levilinea</taxon>
    </lineage>
</organism>
<dbReference type="Pfam" id="PF00584">
    <property type="entry name" value="SecE"/>
    <property type="match status" value="1"/>
</dbReference>
<evidence type="ECO:0000256" key="3">
    <source>
        <dbReference type="ARBA" id="ARBA00022475"/>
    </source>
</evidence>
<comment type="similarity">
    <text evidence="9">Belongs to the SecE/SEC61-gamma family.</text>
</comment>
<keyword evidence="5 9" id="KW-0653">Protein transport</keyword>
<dbReference type="GO" id="GO:0009306">
    <property type="term" value="P:protein secretion"/>
    <property type="evidence" value="ECO:0007669"/>
    <property type="project" value="UniProtKB-UniRule"/>
</dbReference>
<comment type="function">
    <text evidence="9">Essential subunit of the Sec protein translocation channel SecYEG. Clamps together the 2 halves of SecY. May contact the channel plug during translocation.</text>
</comment>
<keyword evidence="8 9" id="KW-0472">Membrane</keyword>
<dbReference type="Gene3D" id="1.20.5.1030">
    <property type="entry name" value="Preprotein translocase secy subunit"/>
    <property type="match status" value="1"/>
</dbReference>
<comment type="subcellular location">
    <subcellularLocation>
        <location evidence="9">Cell membrane</location>
        <topology evidence="9">Single-pass membrane protein</topology>
    </subcellularLocation>
    <subcellularLocation>
        <location evidence="1">Membrane</location>
    </subcellularLocation>
</comment>
<dbReference type="InterPro" id="IPR005807">
    <property type="entry name" value="SecE_bac"/>
</dbReference>
<evidence type="ECO:0000256" key="7">
    <source>
        <dbReference type="ARBA" id="ARBA00023010"/>
    </source>
</evidence>
<protein>
    <recommendedName>
        <fullName evidence="9">Protein translocase subunit SecE</fullName>
    </recommendedName>
</protein>
<dbReference type="GO" id="GO:0065002">
    <property type="term" value="P:intracellular protein transmembrane transport"/>
    <property type="evidence" value="ECO:0007669"/>
    <property type="project" value="UniProtKB-UniRule"/>
</dbReference>
<gene>
    <name evidence="9" type="primary">secE</name>
    <name evidence="10" type="ORF">ADN01_09935</name>
</gene>
<dbReference type="InterPro" id="IPR038379">
    <property type="entry name" value="SecE_sf"/>
</dbReference>
<dbReference type="InterPro" id="IPR001901">
    <property type="entry name" value="Translocase_SecE/Sec61-g"/>
</dbReference>
<evidence type="ECO:0000313" key="11">
    <source>
        <dbReference type="Proteomes" id="UP000050501"/>
    </source>
</evidence>
<dbReference type="PANTHER" id="PTHR33910">
    <property type="entry name" value="PROTEIN TRANSLOCASE SUBUNIT SECE"/>
    <property type="match status" value="1"/>
</dbReference>
<evidence type="ECO:0000256" key="4">
    <source>
        <dbReference type="ARBA" id="ARBA00022692"/>
    </source>
</evidence>
<keyword evidence="6 9" id="KW-1133">Transmembrane helix</keyword>
<reference evidence="10 11" key="1">
    <citation type="submission" date="2015-07" db="EMBL/GenBank/DDBJ databases">
        <title>Genome sequence of Levilinea saccharolytica DSM 16555.</title>
        <authorList>
            <person name="Hemp J."/>
            <person name="Ward L.M."/>
            <person name="Pace L.A."/>
            <person name="Fischer W.W."/>
        </authorList>
    </citation>
    <scope>NUCLEOTIDE SEQUENCE [LARGE SCALE GENOMIC DNA]</scope>
    <source>
        <strain evidence="10 11">KIBI-1</strain>
    </source>
</reference>
<evidence type="ECO:0000256" key="8">
    <source>
        <dbReference type="ARBA" id="ARBA00023136"/>
    </source>
</evidence>
<dbReference type="GO" id="GO:0006605">
    <property type="term" value="P:protein targeting"/>
    <property type="evidence" value="ECO:0007669"/>
    <property type="project" value="UniProtKB-UniRule"/>
</dbReference>
<keyword evidence="7 9" id="KW-0811">Translocation</keyword>
<dbReference type="NCBIfam" id="TIGR00964">
    <property type="entry name" value="secE_bact"/>
    <property type="match status" value="1"/>
</dbReference>